<dbReference type="AlphaFoldDB" id="A0A1A6AI19"/>
<dbReference type="Pfam" id="PF02566">
    <property type="entry name" value="OsmC"/>
    <property type="match status" value="1"/>
</dbReference>
<dbReference type="InterPro" id="IPR052924">
    <property type="entry name" value="OsmC/Ohr_hydroprdx_reductase"/>
</dbReference>
<dbReference type="InterPro" id="IPR015946">
    <property type="entry name" value="KH_dom-like_a/b"/>
</dbReference>
<proteinExistence type="predicted"/>
<comment type="caution">
    <text evidence="1">The sequence shown here is derived from an EMBL/GenBank/DDBJ whole genome shotgun (WGS) entry which is preliminary data.</text>
</comment>
<name>A0A1A6AI19_9CLOT</name>
<dbReference type="PATRIC" id="fig|1353534.3.peg.4052"/>
<accession>A0A1A6AI19</accession>
<dbReference type="EMBL" id="LROS01000079">
    <property type="protein sequence ID" value="OBR89717.1"/>
    <property type="molecule type" value="Genomic_DNA"/>
</dbReference>
<dbReference type="InterPro" id="IPR036102">
    <property type="entry name" value="OsmC/Ohrsf"/>
</dbReference>
<dbReference type="Gene3D" id="3.30.300.20">
    <property type="match status" value="1"/>
</dbReference>
<dbReference type="RefSeq" id="WP_065079989.1">
    <property type="nucleotide sequence ID" value="NZ_LROS01000079.1"/>
</dbReference>
<dbReference type="PANTHER" id="PTHR35368">
    <property type="entry name" value="HYDROPEROXIDE REDUCTASE"/>
    <property type="match status" value="1"/>
</dbReference>
<dbReference type="SUPFAM" id="SSF82784">
    <property type="entry name" value="OsmC-like"/>
    <property type="match status" value="1"/>
</dbReference>
<keyword evidence="2" id="KW-1185">Reference proteome</keyword>
<dbReference type="InterPro" id="IPR003718">
    <property type="entry name" value="OsmC/Ohr_fam"/>
</dbReference>
<dbReference type="PANTHER" id="PTHR35368:SF1">
    <property type="entry name" value="HYDROPEROXIDE REDUCTASE"/>
    <property type="match status" value="1"/>
</dbReference>
<gene>
    <name evidence="1" type="ORF">CLRAG_39790</name>
</gene>
<evidence type="ECO:0000313" key="1">
    <source>
        <dbReference type="EMBL" id="OBR89717.1"/>
    </source>
</evidence>
<dbReference type="Proteomes" id="UP000093954">
    <property type="component" value="Unassembled WGS sequence"/>
</dbReference>
<protein>
    <submittedName>
        <fullName evidence="1">OsmC-like protein</fullName>
    </submittedName>
</protein>
<evidence type="ECO:0000313" key="2">
    <source>
        <dbReference type="Proteomes" id="UP000093954"/>
    </source>
</evidence>
<reference evidence="1 2" key="1">
    <citation type="journal article" date="2012" name="Front. Microbiol.">
        <title>Draft Genome Sequence of the Virulent Strain 01-B526 of the Fish Pathogen Aeromonas salmonicida.</title>
        <authorList>
            <person name="Charette S.J."/>
            <person name="Brochu F."/>
            <person name="Boyle B."/>
            <person name="Filion G."/>
            <person name="Tanaka K.H."/>
            <person name="Derome N."/>
        </authorList>
    </citation>
    <scope>NUCLEOTIDE SEQUENCE [LARGE SCALE GENOMIC DNA]</scope>
    <source>
        <strain evidence="1 2">P11</strain>
    </source>
</reference>
<organism evidence="1 2">
    <name type="scientific">Clostridium ragsdalei P11</name>
    <dbReference type="NCBI Taxonomy" id="1353534"/>
    <lineage>
        <taxon>Bacteria</taxon>
        <taxon>Bacillati</taxon>
        <taxon>Bacillota</taxon>
        <taxon>Clostridia</taxon>
        <taxon>Eubacteriales</taxon>
        <taxon>Clostridiaceae</taxon>
        <taxon>Clostridium</taxon>
    </lineage>
</organism>
<sequence>MPLTTVKAVVEKKDGIAVEAHSGGFKVLLDKTKQSGGTNKGMNPAQLLLCTLGGCQAMSIASYADKYGVNIKYLSIELEGDMDLNTSPGPSTSRSGYQDIRFNVNIRTDSPENKVRELVEFVEKTCPMGDSIRNSVPIEPAKISIEKQMHYMGSL</sequence>